<feature type="chain" id="PRO_5019360285" description="DUF3575 domain-containing protein" evidence="2">
    <location>
        <begin position="39"/>
        <end position="258"/>
    </location>
</feature>
<keyword evidence="4" id="KW-1185">Reference proteome</keyword>
<protein>
    <recommendedName>
        <fullName evidence="5">DUF3575 domain-containing protein</fullName>
    </recommendedName>
</protein>
<proteinExistence type="predicted"/>
<comment type="caution">
    <text evidence="3">The sequence shown here is derived from an EMBL/GenBank/DDBJ whole genome shotgun (WGS) entry which is preliminary data.</text>
</comment>
<dbReference type="AlphaFoldDB" id="A0A431U5A2"/>
<dbReference type="Proteomes" id="UP000282184">
    <property type="component" value="Unassembled WGS sequence"/>
</dbReference>
<evidence type="ECO:0000313" key="4">
    <source>
        <dbReference type="Proteomes" id="UP000282184"/>
    </source>
</evidence>
<name>A0A431U5A2_9BACT</name>
<evidence type="ECO:0000256" key="2">
    <source>
        <dbReference type="SAM" id="SignalP"/>
    </source>
</evidence>
<dbReference type="RefSeq" id="WP_126692868.1">
    <property type="nucleotide sequence ID" value="NZ_RXOF01000004.1"/>
</dbReference>
<keyword evidence="2" id="KW-0732">Signal</keyword>
<sequence>MNPRSLFPRLLPSSWFSPRRLSWLLLLLALLRAGAAAAQQPTTAPPDTSRISYGEETMPEPLGPPIKPEANGYTRLTRLQVEERELFKIGLNNFGFPDRATRYGLHLAYERKLGTAWSVMGEVSPDIFNYYRRDTVDGRAHTVLTGRVQVAGRYYYNLNRRIRRGRSASNFSANYVGLGLGAGLGKHSHLSPFYNYVNLGKPVRVTGMLQYGLQRRLGQYGFVDFNCGLPILLTPDEDALQLGFRLRFNLRIGLALGR</sequence>
<organism evidence="3 4">
    <name type="scientific">Hymenobacter gummosus</name>
    <dbReference type="NCBI Taxonomy" id="1776032"/>
    <lineage>
        <taxon>Bacteria</taxon>
        <taxon>Pseudomonadati</taxon>
        <taxon>Bacteroidota</taxon>
        <taxon>Cytophagia</taxon>
        <taxon>Cytophagales</taxon>
        <taxon>Hymenobacteraceae</taxon>
        <taxon>Hymenobacter</taxon>
    </lineage>
</organism>
<dbReference type="EMBL" id="RXOF01000004">
    <property type="protein sequence ID" value="RTQ50802.1"/>
    <property type="molecule type" value="Genomic_DNA"/>
</dbReference>
<evidence type="ECO:0000256" key="1">
    <source>
        <dbReference type="SAM" id="MobiDB-lite"/>
    </source>
</evidence>
<gene>
    <name evidence="3" type="ORF">EJV47_09280</name>
</gene>
<evidence type="ECO:0000313" key="3">
    <source>
        <dbReference type="EMBL" id="RTQ50802.1"/>
    </source>
</evidence>
<feature type="signal peptide" evidence="2">
    <location>
        <begin position="1"/>
        <end position="38"/>
    </location>
</feature>
<reference evidence="3 4" key="1">
    <citation type="submission" date="2018-12" db="EMBL/GenBank/DDBJ databases">
        <title>Hymenobacter gummosus sp. nov., isolated from a spring.</title>
        <authorList>
            <person name="Nie L."/>
        </authorList>
    </citation>
    <scope>NUCLEOTIDE SEQUENCE [LARGE SCALE GENOMIC DNA]</scope>
    <source>
        <strain evidence="3 4">KCTC 52166</strain>
    </source>
</reference>
<feature type="region of interest" description="Disordered" evidence="1">
    <location>
        <begin position="38"/>
        <end position="69"/>
    </location>
</feature>
<dbReference type="OrthoDB" id="912723at2"/>
<accession>A0A431U5A2</accession>
<evidence type="ECO:0008006" key="5">
    <source>
        <dbReference type="Google" id="ProtNLM"/>
    </source>
</evidence>